<evidence type="ECO:0008006" key="4">
    <source>
        <dbReference type="Google" id="ProtNLM"/>
    </source>
</evidence>
<evidence type="ECO:0000313" key="3">
    <source>
        <dbReference type="Proteomes" id="UP000298213"/>
    </source>
</evidence>
<protein>
    <recommendedName>
        <fullName evidence="4">Glycerophosphoryl diester phosphodiesterase membrane domain-containing protein</fullName>
    </recommendedName>
</protein>
<gene>
    <name evidence="2" type="ORF">E2493_16525</name>
</gene>
<feature type="transmembrane region" description="Helical" evidence="1">
    <location>
        <begin position="180"/>
        <end position="201"/>
    </location>
</feature>
<keyword evidence="1" id="KW-1133">Transmembrane helix</keyword>
<comment type="caution">
    <text evidence="2">The sequence shown here is derived from an EMBL/GenBank/DDBJ whole genome shotgun (WGS) entry which is preliminary data.</text>
</comment>
<dbReference type="Proteomes" id="UP000298213">
    <property type="component" value="Unassembled WGS sequence"/>
</dbReference>
<reference evidence="2 3" key="1">
    <citation type="submission" date="2019-03" db="EMBL/GenBank/DDBJ databases">
        <title>Genome sequence of Sphingomonas sp. 17J27-24.</title>
        <authorList>
            <person name="Kim M."/>
            <person name="Maeng S."/>
            <person name="Sathiyaraj S."/>
        </authorList>
    </citation>
    <scope>NUCLEOTIDE SEQUENCE [LARGE SCALE GENOMIC DNA]</scope>
    <source>
        <strain evidence="2 3">17J27-24</strain>
    </source>
</reference>
<evidence type="ECO:0000256" key="1">
    <source>
        <dbReference type="SAM" id="Phobius"/>
    </source>
</evidence>
<feature type="transmembrane region" description="Helical" evidence="1">
    <location>
        <begin position="89"/>
        <end position="114"/>
    </location>
</feature>
<organism evidence="2 3">
    <name type="scientific">Sphingomonas parva</name>
    <dbReference type="NCBI Taxonomy" id="2555898"/>
    <lineage>
        <taxon>Bacteria</taxon>
        <taxon>Pseudomonadati</taxon>
        <taxon>Pseudomonadota</taxon>
        <taxon>Alphaproteobacteria</taxon>
        <taxon>Sphingomonadales</taxon>
        <taxon>Sphingomonadaceae</taxon>
        <taxon>Sphingomonas</taxon>
    </lineage>
</organism>
<keyword evidence="3" id="KW-1185">Reference proteome</keyword>
<accession>A0A4Y8ZPY8</accession>
<dbReference type="RefSeq" id="WP_135088958.1">
    <property type="nucleotide sequence ID" value="NZ_SPDV01000036.1"/>
</dbReference>
<sequence length="216" mass="22988">MEKITTGRVLARAWELVRWNPAMALAAFVLLTGISVLLDEVAQNGGPRMTIVDSMASLIGQYAVTRQLIDGRWEPGSRPSILPLIGLQLLSTLAIGLGLVLLLIPGAILMVRWFPSVPVLMARNDGVIAALTESWEMTRGSGVALFGTICLIYAPIVACGFWLAWLGFSGEAEGGLVESLVSNLLITGGVLFGWYAAVAFCEVSAPPSDALEEVFA</sequence>
<dbReference type="AlphaFoldDB" id="A0A4Y8ZPY8"/>
<keyword evidence="1" id="KW-0472">Membrane</keyword>
<name>A0A4Y8ZPY8_9SPHN</name>
<dbReference type="OrthoDB" id="7472950at2"/>
<dbReference type="EMBL" id="SPDV01000036">
    <property type="protein sequence ID" value="TFI57185.1"/>
    <property type="molecule type" value="Genomic_DNA"/>
</dbReference>
<feature type="transmembrane region" description="Helical" evidence="1">
    <location>
        <begin position="19"/>
        <end position="38"/>
    </location>
</feature>
<keyword evidence="1" id="KW-0812">Transmembrane</keyword>
<proteinExistence type="predicted"/>
<feature type="transmembrane region" description="Helical" evidence="1">
    <location>
        <begin position="143"/>
        <end position="168"/>
    </location>
</feature>
<evidence type="ECO:0000313" key="2">
    <source>
        <dbReference type="EMBL" id="TFI57185.1"/>
    </source>
</evidence>